<name>A0A1W2DKA5_9SPHI</name>
<dbReference type="PANTHER" id="PTHR43245:SF58">
    <property type="entry name" value="BLL5923 PROTEIN"/>
    <property type="match status" value="1"/>
</dbReference>
<dbReference type="OrthoDB" id="1490291at2"/>
<dbReference type="InterPro" id="IPR050177">
    <property type="entry name" value="Lipid_A_modif_metabolic_enz"/>
</dbReference>
<protein>
    <submittedName>
        <fullName evidence="2">Nucleoside-diphosphate-sugar epimerase</fullName>
    </submittedName>
</protein>
<reference evidence="3" key="1">
    <citation type="submission" date="2017-04" db="EMBL/GenBank/DDBJ databases">
        <authorList>
            <person name="Varghese N."/>
            <person name="Submissions S."/>
        </authorList>
    </citation>
    <scope>NUCLEOTIDE SEQUENCE [LARGE SCALE GENOMIC DNA]</scope>
    <source>
        <strain evidence="3">DSM 12126</strain>
    </source>
</reference>
<dbReference type="STRING" id="151894.SAMN04488524_3928"/>
<keyword evidence="3" id="KW-1185">Reference proteome</keyword>
<dbReference type="Gene3D" id="3.40.50.720">
    <property type="entry name" value="NAD(P)-binding Rossmann-like Domain"/>
    <property type="match status" value="1"/>
</dbReference>
<feature type="domain" description="NAD-dependent epimerase/dehydratase" evidence="1">
    <location>
        <begin position="6"/>
        <end position="228"/>
    </location>
</feature>
<dbReference type="SUPFAM" id="SSF51735">
    <property type="entry name" value="NAD(P)-binding Rossmann-fold domains"/>
    <property type="match status" value="1"/>
</dbReference>
<evidence type="ECO:0000313" key="3">
    <source>
        <dbReference type="Proteomes" id="UP000192756"/>
    </source>
</evidence>
<dbReference type="InterPro" id="IPR001509">
    <property type="entry name" value="Epimerase_deHydtase"/>
</dbReference>
<evidence type="ECO:0000313" key="2">
    <source>
        <dbReference type="EMBL" id="SMC97914.1"/>
    </source>
</evidence>
<dbReference type="EMBL" id="FWXT01000003">
    <property type="protein sequence ID" value="SMC97914.1"/>
    <property type="molecule type" value="Genomic_DNA"/>
</dbReference>
<dbReference type="Pfam" id="PF01370">
    <property type="entry name" value="Epimerase"/>
    <property type="match status" value="1"/>
</dbReference>
<dbReference type="Proteomes" id="UP000192756">
    <property type="component" value="Unassembled WGS sequence"/>
</dbReference>
<gene>
    <name evidence="2" type="ORF">SAMN04488524_3928</name>
</gene>
<dbReference type="AlphaFoldDB" id="A0A1W2DKA5"/>
<dbReference type="RefSeq" id="WP_084240691.1">
    <property type="nucleotide sequence ID" value="NZ_FWXT01000003.1"/>
</dbReference>
<proteinExistence type="predicted"/>
<dbReference type="InterPro" id="IPR036291">
    <property type="entry name" value="NAD(P)-bd_dom_sf"/>
</dbReference>
<organism evidence="2 3">
    <name type="scientific">Pedobacter africanus</name>
    <dbReference type="NCBI Taxonomy" id="151894"/>
    <lineage>
        <taxon>Bacteria</taxon>
        <taxon>Pseudomonadati</taxon>
        <taxon>Bacteroidota</taxon>
        <taxon>Sphingobacteriia</taxon>
        <taxon>Sphingobacteriales</taxon>
        <taxon>Sphingobacteriaceae</taxon>
        <taxon>Pedobacter</taxon>
    </lineage>
</organism>
<sequence length="330" mass="37021">MSKKKVLITGASGFVGYHLIEAALNAGLEVYAAVRKSSEVSHLKAFDVHYTDLDYSSVASLKQELEEKQYHYIIHAAGITKAKTKEVYDQINAMYTKNLAIAANTANILLEKFIFVSSLAALGPLEDLSAEIQDSSIAHPVTHYGASKKLAEQYLADFKNLPLLIIRPTAVYGPREKDLFILFDSINKGLEPHIGRFKQQLSFVYVKDLARVIIKALSLPMVQQQYNISDGAVYDRYALASCTKKALNRKTFKFHLPVMLVSGMAAFMDFIYAGSKNTPTLNKEKMAELTAVNWACNIERAKADLGYEPEYDLEKGVMQTVKWYKLNNWL</sequence>
<evidence type="ECO:0000259" key="1">
    <source>
        <dbReference type="Pfam" id="PF01370"/>
    </source>
</evidence>
<accession>A0A1W2DKA5</accession>
<dbReference type="PANTHER" id="PTHR43245">
    <property type="entry name" value="BIFUNCTIONAL POLYMYXIN RESISTANCE PROTEIN ARNA"/>
    <property type="match status" value="1"/>
</dbReference>